<dbReference type="InterPro" id="IPR013087">
    <property type="entry name" value="Znf_C2H2_type"/>
</dbReference>
<dbReference type="SUPFAM" id="SSF57667">
    <property type="entry name" value="beta-beta-alpha zinc fingers"/>
    <property type="match status" value="1"/>
</dbReference>
<evidence type="ECO:0000256" key="7">
    <source>
        <dbReference type="PROSITE-ProRule" id="PRU00042"/>
    </source>
</evidence>
<evidence type="ECO:0000313" key="11">
    <source>
        <dbReference type="Proteomes" id="UP001305779"/>
    </source>
</evidence>
<dbReference type="InterPro" id="IPR007219">
    <property type="entry name" value="XnlR_reg_dom"/>
</dbReference>
<feature type="compositionally biased region" description="Polar residues" evidence="8">
    <location>
        <begin position="182"/>
        <end position="199"/>
    </location>
</feature>
<dbReference type="EMBL" id="JAXOVC010000003">
    <property type="protein sequence ID" value="KAK4503532.1"/>
    <property type="molecule type" value="Genomic_DNA"/>
</dbReference>
<sequence>MQSEAPDPADPTPSTQEQQHPSQSTLHQDPSSRPSRSPGAESSNAPGSSTGQRALNQPSRLRGSSRDTNEMQRSTTPPEASSADAIKYTRTGRVSKATKGHRVHHCEECGKTYTRAEHLRRHQQNHKPGAFPCDYPGCGRSFYREDLLTRHKARHNDPLNPPSRRHSVGSQSSAPDPRSIAAGSTQAPSLPLAPTSTTDPALIAPELQPTTSDSDAQQSNVSSRYQLSDVFPESTTPFIQVFDDLSLTPKRVPIPPNELPASVPITVDNPIGFGPFTNPWDLSSPVSPPTYHTEYDYESADETAGLPYYQSHFSRIRHSSDTSFLGYGQPHSTSRSPVSAGSSTIYVSQWPYQSGCNASVGSNTYLNGLGYVNNQSISTYPYNDTRALTAETRDFMELHDLAIGLSQQGCSFEEVTTLPDEPRYINAYWESVHELYPVLHKPTFEDESASPLLRAAMIALGGQVSGDRADLSNARTLHEKCVKVLKKRTMQQTHTYRVCDMQAIVLIEVYSIFKSRRPPLQLSKNFENVYRLLANDFSAMMPVPMDTPMDSGSFGDDMSADVASKQRLLLTCYTLEQQHSTLFGRLPTDCFAGTSQDLPFPSSQLQWDTVPGHEAAPAVEEPGYERITDALKAASYMTEPAIAPHDAFQSTLLMACMCQSLNGILEWTDGMTDPPMLLAAEQSPRCRLIFHTLMLCKNTQIRDLLAVAGESWVMAEKLSTQAEHTAAQIEIRDWASKPFAEDIPAFGFEVPVQRALSHAFSILAIHQQHPRTGVLFQEWAVYLAAVVIWARVYVSRVDGTRPRLSIPNATGPRPSPSELNLSAASLIQRAATPLMGWNDARVILLWAKMKIEKYDVPHTCGLTSGALDVLGKLVTRGNEDGWF</sequence>
<evidence type="ECO:0000256" key="6">
    <source>
        <dbReference type="ARBA" id="ARBA00023242"/>
    </source>
</evidence>
<feature type="compositionally biased region" description="Polar residues" evidence="8">
    <location>
        <begin position="208"/>
        <end position="223"/>
    </location>
</feature>
<dbReference type="InterPro" id="IPR051059">
    <property type="entry name" value="VerF-like"/>
</dbReference>
<comment type="subcellular location">
    <subcellularLocation>
        <location evidence="1">Nucleus</location>
    </subcellularLocation>
</comment>
<dbReference type="PANTHER" id="PTHR40626:SF30">
    <property type="entry name" value="FINGER DOMAIN PROTEIN, PUTATIVE (AFU_ORTHOLOGUE AFUA_4G13600)-RELATED"/>
    <property type="match status" value="1"/>
</dbReference>
<dbReference type="Gene3D" id="3.30.160.60">
    <property type="entry name" value="Classic Zinc Finger"/>
    <property type="match status" value="1"/>
</dbReference>
<proteinExistence type="predicted"/>
<keyword evidence="3" id="KW-0677">Repeat</keyword>
<keyword evidence="4 7" id="KW-0863">Zinc-finger</keyword>
<feature type="domain" description="C2H2-type" evidence="9">
    <location>
        <begin position="104"/>
        <end position="126"/>
    </location>
</feature>
<keyword evidence="2" id="KW-0479">Metal-binding</keyword>
<reference evidence="10 11" key="1">
    <citation type="journal article" date="2023" name="G3 (Bethesda)">
        <title>A chromosome-level genome assembly of Zasmidium syzygii isolated from banana leaves.</title>
        <authorList>
            <person name="van Westerhoven A.C."/>
            <person name="Mehrabi R."/>
            <person name="Talebi R."/>
            <person name="Steentjes M.B.F."/>
            <person name="Corcolon B."/>
            <person name="Chong P.A."/>
            <person name="Kema G.H.J."/>
            <person name="Seidl M.F."/>
        </authorList>
    </citation>
    <scope>NUCLEOTIDE SEQUENCE [LARGE SCALE GENOMIC DNA]</scope>
    <source>
        <strain evidence="10 11">P124</strain>
    </source>
</reference>
<evidence type="ECO:0000256" key="8">
    <source>
        <dbReference type="SAM" id="MobiDB-lite"/>
    </source>
</evidence>
<dbReference type="PROSITE" id="PS00028">
    <property type="entry name" value="ZINC_FINGER_C2H2_1"/>
    <property type="match status" value="2"/>
</dbReference>
<accession>A0ABR0EPT8</accession>
<evidence type="ECO:0000256" key="3">
    <source>
        <dbReference type="ARBA" id="ARBA00022737"/>
    </source>
</evidence>
<dbReference type="PANTHER" id="PTHR40626">
    <property type="entry name" value="MIP31509P"/>
    <property type="match status" value="1"/>
</dbReference>
<dbReference type="PROSITE" id="PS50157">
    <property type="entry name" value="ZINC_FINGER_C2H2_2"/>
    <property type="match status" value="2"/>
</dbReference>
<feature type="region of interest" description="Disordered" evidence="8">
    <location>
        <begin position="1"/>
        <end position="88"/>
    </location>
</feature>
<evidence type="ECO:0000313" key="10">
    <source>
        <dbReference type="EMBL" id="KAK4503532.1"/>
    </source>
</evidence>
<dbReference type="Proteomes" id="UP001305779">
    <property type="component" value="Unassembled WGS sequence"/>
</dbReference>
<dbReference type="Pfam" id="PF04082">
    <property type="entry name" value="Fungal_trans"/>
    <property type="match status" value="1"/>
</dbReference>
<protein>
    <recommendedName>
        <fullName evidence="9">C2H2-type domain-containing protein</fullName>
    </recommendedName>
</protein>
<name>A0ABR0EPT8_ZASCE</name>
<evidence type="ECO:0000256" key="4">
    <source>
        <dbReference type="ARBA" id="ARBA00022771"/>
    </source>
</evidence>
<comment type="caution">
    <text evidence="10">The sequence shown here is derived from an EMBL/GenBank/DDBJ whole genome shotgun (WGS) entry which is preliminary data.</text>
</comment>
<keyword evidence="5" id="KW-0862">Zinc</keyword>
<dbReference type="InterPro" id="IPR036236">
    <property type="entry name" value="Znf_C2H2_sf"/>
</dbReference>
<organism evidence="10 11">
    <name type="scientific">Zasmidium cellare</name>
    <name type="common">Wine cellar mold</name>
    <name type="synonym">Racodium cellare</name>
    <dbReference type="NCBI Taxonomy" id="395010"/>
    <lineage>
        <taxon>Eukaryota</taxon>
        <taxon>Fungi</taxon>
        <taxon>Dikarya</taxon>
        <taxon>Ascomycota</taxon>
        <taxon>Pezizomycotina</taxon>
        <taxon>Dothideomycetes</taxon>
        <taxon>Dothideomycetidae</taxon>
        <taxon>Mycosphaerellales</taxon>
        <taxon>Mycosphaerellaceae</taxon>
        <taxon>Zasmidium</taxon>
    </lineage>
</organism>
<dbReference type="CDD" id="cd12148">
    <property type="entry name" value="fungal_TF_MHR"/>
    <property type="match status" value="1"/>
</dbReference>
<keyword evidence="11" id="KW-1185">Reference proteome</keyword>
<keyword evidence="6" id="KW-0539">Nucleus</keyword>
<gene>
    <name evidence="10" type="ORF">PRZ48_004447</name>
</gene>
<evidence type="ECO:0000259" key="9">
    <source>
        <dbReference type="PROSITE" id="PS50157"/>
    </source>
</evidence>
<dbReference type="Pfam" id="PF00096">
    <property type="entry name" value="zf-C2H2"/>
    <property type="match status" value="2"/>
</dbReference>
<feature type="region of interest" description="Disordered" evidence="8">
    <location>
        <begin position="153"/>
        <end position="223"/>
    </location>
</feature>
<dbReference type="SMART" id="SM00355">
    <property type="entry name" value="ZnF_C2H2"/>
    <property type="match status" value="2"/>
</dbReference>
<feature type="domain" description="C2H2-type" evidence="9">
    <location>
        <begin position="131"/>
        <end position="160"/>
    </location>
</feature>
<evidence type="ECO:0000256" key="1">
    <source>
        <dbReference type="ARBA" id="ARBA00004123"/>
    </source>
</evidence>
<evidence type="ECO:0000256" key="2">
    <source>
        <dbReference type="ARBA" id="ARBA00022723"/>
    </source>
</evidence>
<feature type="compositionally biased region" description="Polar residues" evidence="8">
    <location>
        <begin position="12"/>
        <end position="59"/>
    </location>
</feature>
<evidence type="ECO:0000256" key="5">
    <source>
        <dbReference type="ARBA" id="ARBA00022833"/>
    </source>
</evidence>